<reference evidence="9 10" key="1">
    <citation type="submission" date="2020-06" db="EMBL/GenBank/DDBJ databases">
        <title>Transcriptomic and genomic resources for Thalictrum thalictroides and T. hernandezii: Facilitating candidate gene discovery in an emerging model plant lineage.</title>
        <authorList>
            <person name="Arias T."/>
            <person name="Riano-Pachon D.M."/>
            <person name="Di Stilio V.S."/>
        </authorList>
    </citation>
    <scope>NUCLEOTIDE SEQUENCE [LARGE SCALE GENOMIC DNA]</scope>
    <source>
        <strain evidence="10">cv. WT478/WT964</strain>
        <tissue evidence="9">Leaves</tissue>
    </source>
</reference>
<evidence type="ECO:0000256" key="2">
    <source>
        <dbReference type="ARBA" id="ARBA00022723"/>
    </source>
</evidence>
<sequence>MACTSLHCLSEIDDSTDRWKVKVRVSRKWNILDFKTNKQIMRIEMVLIDENDHQVHATIPKRLITKYSTVIREGGVYFLQNLSVSPVRGFYRPVQHQYKIFFKWDTKIQPVSDIRPTFPKFKFDFVEFGNIKFRHGDNTYLTDVYGKLASVSNVVNVDIGLLREIFLKDESGTTLKVTLWGQAIQELPYDVVTASSCCPVLVVTSLTVKLFDGDYSLSSTNSTKIYVNLDIPEVAQLKETDSSEDSTVKLIAPSSTAITLEERMVTNRKNLAEIVQAVPNAAIGAKFTCKAVVSEVIYDYEPFYFACNNRDCRKKVVPRGNKHWCDNCKNFVDYPLAKYKIHVEIEDHTQSASISIFDKEVERLLKVPVTEMIDINAMDDGSESVKNILNRLVGLEFIFEIKIIEFNICNEDGVTSFTASKAWVVNEEIKDRHFTKPIEEPKIQKMDDNNQTKLPCEGNKATFARRKEK</sequence>
<accession>A0A7J6W3C9</accession>
<evidence type="ECO:0000256" key="5">
    <source>
        <dbReference type="ARBA" id="ARBA00023125"/>
    </source>
</evidence>
<keyword evidence="10" id="KW-1185">Reference proteome</keyword>
<dbReference type="EMBL" id="JABWDY010023555">
    <property type="protein sequence ID" value="KAF5190825.1"/>
    <property type="molecule type" value="Genomic_DNA"/>
</dbReference>
<evidence type="ECO:0000256" key="1">
    <source>
        <dbReference type="ARBA" id="ARBA00005690"/>
    </source>
</evidence>
<dbReference type="GO" id="GO:0008270">
    <property type="term" value="F:zinc ion binding"/>
    <property type="evidence" value="ECO:0007669"/>
    <property type="project" value="UniProtKB-KW"/>
</dbReference>
<feature type="non-terminal residue" evidence="9">
    <location>
        <position position="469"/>
    </location>
</feature>
<feature type="domain" description="Replication factor A C-terminal" evidence="8">
    <location>
        <begin position="287"/>
        <end position="405"/>
    </location>
</feature>
<evidence type="ECO:0000313" key="10">
    <source>
        <dbReference type="Proteomes" id="UP000554482"/>
    </source>
</evidence>
<dbReference type="CDD" id="cd04476">
    <property type="entry name" value="RPA1_DBD_C"/>
    <property type="match status" value="1"/>
</dbReference>
<dbReference type="AlphaFoldDB" id="A0A7J6W3C9"/>
<evidence type="ECO:0000259" key="7">
    <source>
        <dbReference type="Pfam" id="PF02721"/>
    </source>
</evidence>
<organism evidence="9 10">
    <name type="scientific">Thalictrum thalictroides</name>
    <name type="common">Rue-anemone</name>
    <name type="synonym">Anemone thalictroides</name>
    <dbReference type="NCBI Taxonomy" id="46969"/>
    <lineage>
        <taxon>Eukaryota</taxon>
        <taxon>Viridiplantae</taxon>
        <taxon>Streptophyta</taxon>
        <taxon>Embryophyta</taxon>
        <taxon>Tracheophyta</taxon>
        <taxon>Spermatophyta</taxon>
        <taxon>Magnoliopsida</taxon>
        <taxon>Ranunculales</taxon>
        <taxon>Ranunculaceae</taxon>
        <taxon>Thalictroideae</taxon>
        <taxon>Thalictrum</taxon>
    </lineage>
</organism>
<dbReference type="InterPro" id="IPR003871">
    <property type="entry name" value="RFA1B/D_OB_1st"/>
</dbReference>
<dbReference type="Pfam" id="PF02721">
    <property type="entry name" value="DUF223"/>
    <property type="match status" value="1"/>
</dbReference>
<dbReference type="InterPro" id="IPR012340">
    <property type="entry name" value="NA-bd_OB-fold"/>
</dbReference>
<dbReference type="InterPro" id="IPR047192">
    <property type="entry name" value="Euk_RPA1_DBD_C"/>
</dbReference>
<dbReference type="PANTHER" id="PTHR47165">
    <property type="entry name" value="OS03G0429900 PROTEIN"/>
    <property type="match status" value="1"/>
</dbReference>
<keyword evidence="2" id="KW-0479">Metal-binding</keyword>
<dbReference type="PANTHER" id="PTHR47165:SF4">
    <property type="entry name" value="OS03G0429900 PROTEIN"/>
    <property type="match status" value="1"/>
</dbReference>
<keyword evidence="4" id="KW-0862">Zinc</keyword>
<protein>
    <submittedName>
        <fullName evidence="9">Replication protein a dna-binding subunit a</fullName>
    </submittedName>
</protein>
<keyword evidence="5 9" id="KW-0238">DNA-binding</keyword>
<feature type="region of interest" description="Disordered" evidence="6">
    <location>
        <begin position="443"/>
        <end position="469"/>
    </location>
</feature>
<evidence type="ECO:0000313" key="9">
    <source>
        <dbReference type="EMBL" id="KAF5190825.1"/>
    </source>
</evidence>
<dbReference type="Gene3D" id="2.40.50.140">
    <property type="entry name" value="Nucleic acid-binding proteins"/>
    <property type="match status" value="3"/>
</dbReference>
<dbReference type="GO" id="GO:0003677">
    <property type="term" value="F:DNA binding"/>
    <property type="evidence" value="ECO:0007669"/>
    <property type="project" value="UniProtKB-KW"/>
</dbReference>
<gene>
    <name evidence="9" type="ORF">FRX31_019587</name>
</gene>
<name>A0A7J6W3C9_THATH</name>
<evidence type="ECO:0000256" key="3">
    <source>
        <dbReference type="ARBA" id="ARBA00022771"/>
    </source>
</evidence>
<dbReference type="InterPro" id="IPR013955">
    <property type="entry name" value="Rep_factor-A_C"/>
</dbReference>
<comment type="caution">
    <text evidence="9">The sequence shown here is derived from an EMBL/GenBank/DDBJ whole genome shotgun (WGS) entry which is preliminary data.</text>
</comment>
<dbReference type="FunFam" id="2.40.50.140:FF:000041">
    <property type="entry name" value="Replication protein A subunit"/>
    <property type="match status" value="1"/>
</dbReference>
<dbReference type="SUPFAM" id="SSF50249">
    <property type="entry name" value="Nucleic acid-binding proteins"/>
    <property type="match status" value="3"/>
</dbReference>
<feature type="domain" description="Replication protein A 70 kDa DNA-binding subunit B/D first OB fold" evidence="7">
    <location>
        <begin position="6"/>
        <end position="110"/>
    </location>
</feature>
<dbReference type="OrthoDB" id="1931061at2759"/>
<evidence type="ECO:0000256" key="4">
    <source>
        <dbReference type="ARBA" id="ARBA00022833"/>
    </source>
</evidence>
<keyword evidence="3" id="KW-0863">Zinc-finger</keyword>
<proteinExistence type="inferred from homology"/>
<comment type="similarity">
    <text evidence="1">Belongs to the replication factor A protein 1 family.</text>
</comment>
<dbReference type="Pfam" id="PF08646">
    <property type="entry name" value="Rep_fac-A_C"/>
    <property type="match status" value="1"/>
</dbReference>
<dbReference type="Proteomes" id="UP000554482">
    <property type="component" value="Unassembled WGS sequence"/>
</dbReference>
<evidence type="ECO:0000256" key="6">
    <source>
        <dbReference type="SAM" id="MobiDB-lite"/>
    </source>
</evidence>
<evidence type="ECO:0000259" key="8">
    <source>
        <dbReference type="Pfam" id="PF08646"/>
    </source>
</evidence>
<dbReference type="CDD" id="cd04480">
    <property type="entry name" value="RPA1_DBD_A_like"/>
    <property type="match status" value="1"/>
</dbReference>